<feature type="transmembrane region" description="Helical" evidence="8">
    <location>
        <begin position="190"/>
        <end position="210"/>
    </location>
</feature>
<keyword evidence="3" id="KW-0813">Transport</keyword>
<dbReference type="EMBL" id="JBJIAA010000006">
    <property type="protein sequence ID" value="MFL0250368.1"/>
    <property type="molecule type" value="Genomic_DNA"/>
</dbReference>
<evidence type="ECO:0000313" key="9">
    <source>
        <dbReference type="EMBL" id="MFL0250368.1"/>
    </source>
</evidence>
<reference evidence="9 10" key="1">
    <citation type="submission" date="2024-11" db="EMBL/GenBank/DDBJ databases">
        <authorList>
            <person name="Heng Y.C."/>
            <person name="Lim A.C.H."/>
            <person name="Lee J.K.Y."/>
            <person name="Kittelmann S."/>
        </authorList>
    </citation>
    <scope>NUCLEOTIDE SEQUENCE [LARGE SCALE GENOMIC DNA]</scope>
    <source>
        <strain evidence="9 10">WILCCON 0114</strain>
    </source>
</reference>
<keyword evidence="10" id="KW-1185">Reference proteome</keyword>
<name>A0ABW8TCY4_9CLOT</name>
<evidence type="ECO:0000256" key="1">
    <source>
        <dbReference type="ARBA" id="ARBA00004651"/>
    </source>
</evidence>
<dbReference type="InterPro" id="IPR004776">
    <property type="entry name" value="Mem_transp_PIN-like"/>
</dbReference>
<feature type="transmembrane region" description="Helical" evidence="8">
    <location>
        <begin position="125"/>
        <end position="146"/>
    </location>
</feature>
<accession>A0ABW8TCY4</accession>
<dbReference type="PANTHER" id="PTHR36838:SF1">
    <property type="entry name" value="SLR1864 PROTEIN"/>
    <property type="match status" value="1"/>
</dbReference>
<evidence type="ECO:0000256" key="7">
    <source>
        <dbReference type="ARBA" id="ARBA00023136"/>
    </source>
</evidence>
<evidence type="ECO:0000256" key="6">
    <source>
        <dbReference type="ARBA" id="ARBA00022989"/>
    </source>
</evidence>
<comment type="similarity">
    <text evidence="2">Belongs to the auxin efflux carrier (TC 2.A.69) family.</text>
</comment>
<evidence type="ECO:0000256" key="8">
    <source>
        <dbReference type="SAM" id="Phobius"/>
    </source>
</evidence>
<feature type="transmembrane region" description="Helical" evidence="8">
    <location>
        <begin position="35"/>
        <end position="56"/>
    </location>
</feature>
<gene>
    <name evidence="9" type="ORF">ACJDT4_08020</name>
</gene>
<dbReference type="RefSeq" id="WP_406787039.1">
    <property type="nucleotide sequence ID" value="NZ_JBJIAA010000006.1"/>
</dbReference>
<evidence type="ECO:0000256" key="4">
    <source>
        <dbReference type="ARBA" id="ARBA00022475"/>
    </source>
</evidence>
<keyword evidence="6 8" id="KW-1133">Transmembrane helix</keyword>
<dbReference type="PANTHER" id="PTHR36838">
    <property type="entry name" value="AUXIN EFFLUX CARRIER FAMILY PROTEIN"/>
    <property type="match status" value="1"/>
</dbReference>
<dbReference type="InterPro" id="IPR038770">
    <property type="entry name" value="Na+/solute_symporter_sf"/>
</dbReference>
<sequence>MNNSVFTQVEILVLMMIVGVVLRKLKIITDEVNKGLSCILVNVTMPFLIINSFNFSFSKSMLQKGTMIFLYSLAIHIFLIFLSKISYFKFSQDKKKVMKFATIFSNCGFIGYPIIAGLYGKVGVFYTSIYTIPFNIFLWSYGTLLFTDKNDESILKKVFLTPPMVAMFIGLIMFFFSLKLPNAFIKTAESIGNMTTPLSMFVIGAMLADVKFKEIFSGINVYYVNVIKLLIAPLAVFLILNTLGVQKTVLDICVILTAMPSGTIVGVFAENYGADKKIASKCAFLSTILSVFTIPLIFMLL</sequence>
<dbReference type="Pfam" id="PF03547">
    <property type="entry name" value="Mem_trans"/>
    <property type="match status" value="1"/>
</dbReference>
<evidence type="ECO:0000313" key="10">
    <source>
        <dbReference type="Proteomes" id="UP001623592"/>
    </source>
</evidence>
<feature type="transmembrane region" description="Helical" evidence="8">
    <location>
        <begin position="68"/>
        <end position="88"/>
    </location>
</feature>
<keyword evidence="5 8" id="KW-0812">Transmembrane</keyword>
<feature type="transmembrane region" description="Helical" evidence="8">
    <location>
        <begin position="100"/>
        <end position="119"/>
    </location>
</feature>
<organism evidence="9 10">
    <name type="scientific">Clostridium neuense</name>
    <dbReference type="NCBI Taxonomy" id="1728934"/>
    <lineage>
        <taxon>Bacteria</taxon>
        <taxon>Bacillati</taxon>
        <taxon>Bacillota</taxon>
        <taxon>Clostridia</taxon>
        <taxon>Eubacteriales</taxon>
        <taxon>Clostridiaceae</taxon>
        <taxon>Clostridium</taxon>
    </lineage>
</organism>
<comment type="caution">
    <text evidence="9">The sequence shown here is derived from an EMBL/GenBank/DDBJ whole genome shotgun (WGS) entry which is preliminary data.</text>
</comment>
<evidence type="ECO:0000256" key="2">
    <source>
        <dbReference type="ARBA" id="ARBA00010145"/>
    </source>
</evidence>
<feature type="transmembrane region" description="Helical" evidence="8">
    <location>
        <begin position="6"/>
        <end position="23"/>
    </location>
</feature>
<feature type="transmembrane region" description="Helical" evidence="8">
    <location>
        <begin position="282"/>
        <end position="300"/>
    </location>
</feature>
<dbReference type="Proteomes" id="UP001623592">
    <property type="component" value="Unassembled WGS sequence"/>
</dbReference>
<proteinExistence type="inferred from homology"/>
<evidence type="ECO:0000256" key="3">
    <source>
        <dbReference type="ARBA" id="ARBA00022448"/>
    </source>
</evidence>
<evidence type="ECO:0000256" key="5">
    <source>
        <dbReference type="ARBA" id="ARBA00022692"/>
    </source>
</evidence>
<protein>
    <submittedName>
        <fullName evidence="9">AEC family transporter</fullName>
    </submittedName>
</protein>
<feature type="transmembrane region" description="Helical" evidence="8">
    <location>
        <begin position="222"/>
        <end position="243"/>
    </location>
</feature>
<feature type="transmembrane region" description="Helical" evidence="8">
    <location>
        <begin position="249"/>
        <end position="270"/>
    </location>
</feature>
<comment type="subcellular location">
    <subcellularLocation>
        <location evidence="1">Cell membrane</location>
        <topology evidence="1">Multi-pass membrane protein</topology>
    </subcellularLocation>
</comment>
<keyword evidence="7 8" id="KW-0472">Membrane</keyword>
<dbReference type="Gene3D" id="1.20.1530.20">
    <property type="match status" value="1"/>
</dbReference>
<keyword evidence="4" id="KW-1003">Cell membrane</keyword>
<feature type="transmembrane region" description="Helical" evidence="8">
    <location>
        <begin position="158"/>
        <end position="178"/>
    </location>
</feature>